<evidence type="ECO:0000256" key="4">
    <source>
        <dbReference type="ARBA" id="ARBA00022898"/>
    </source>
</evidence>
<dbReference type="NCBIfam" id="NF004761">
    <property type="entry name" value="PRK06092.1"/>
    <property type="match status" value="1"/>
</dbReference>
<dbReference type="InterPro" id="IPR043132">
    <property type="entry name" value="BCAT-like_C"/>
</dbReference>
<evidence type="ECO:0000256" key="5">
    <source>
        <dbReference type="ARBA" id="ARBA00022909"/>
    </source>
</evidence>
<dbReference type="Proteomes" id="UP000033633">
    <property type="component" value="Unassembled WGS sequence"/>
</dbReference>
<dbReference type="EMBL" id="JWYV01000001">
    <property type="protein sequence ID" value="KKD01271.1"/>
    <property type="molecule type" value="Genomic_DNA"/>
</dbReference>
<dbReference type="Pfam" id="PF01063">
    <property type="entry name" value="Aminotran_4"/>
    <property type="match status" value="1"/>
</dbReference>
<evidence type="ECO:0000256" key="3">
    <source>
        <dbReference type="ARBA" id="ARBA00011738"/>
    </source>
</evidence>
<dbReference type="OrthoDB" id="9805628at2"/>
<dbReference type="SUPFAM" id="SSF56752">
    <property type="entry name" value="D-aminoacid aminotransferase-like PLP-dependent enzymes"/>
    <property type="match status" value="1"/>
</dbReference>
<proteinExistence type="inferred from homology"/>
<comment type="similarity">
    <text evidence="2 13">Belongs to the class-IV pyridoxal-phosphate-dependent aminotransferase family.</text>
</comment>
<dbReference type="AlphaFoldDB" id="A0A0F5VGH0"/>
<comment type="caution">
    <text evidence="15">The sequence shown here is derived from an EMBL/GenBank/DDBJ whole genome shotgun (WGS) entry which is preliminary data.</text>
</comment>
<evidence type="ECO:0000256" key="2">
    <source>
        <dbReference type="ARBA" id="ARBA00009320"/>
    </source>
</evidence>
<keyword evidence="6 15" id="KW-0456">Lyase</keyword>
<keyword evidence="5" id="KW-0289">Folate biosynthesis</keyword>
<evidence type="ECO:0000313" key="16">
    <source>
        <dbReference type="Proteomes" id="UP000033633"/>
    </source>
</evidence>
<dbReference type="InterPro" id="IPR001544">
    <property type="entry name" value="Aminotrans_IV"/>
</dbReference>
<evidence type="ECO:0000256" key="11">
    <source>
        <dbReference type="ARBA" id="ARBA00069174"/>
    </source>
</evidence>
<dbReference type="GO" id="GO:0030170">
    <property type="term" value="F:pyridoxal phosphate binding"/>
    <property type="evidence" value="ECO:0007669"/>
    <property type="project" value="InterPro"/>
</dbReference>
<dbReference type="Gene3D" id="3.20.10.10">
    <property type="entry name" value="D-amino Acid Aminotransferase, subunit A, domain 2"/>
    <property type="match status" value="1"/>
</dbReference>
<evidence type="ECO:0000256" key="12">
    <source>
        <dbReference type="NCBIfam" id="TIGR03461"/>
    </source>
</evidence>
<protein>
    <recommendedName>
        <fullName evidence="11 12">Aminodeoxychorismate lyase</fullName>
        <ecNumber evidence="8 12">4.1.3.38</ecNumber>
    </recommendedName>
</protein>
<comment type="function">
    <text evidence="10">Involved in the biosynthesis of p-aminobenzoate (PABA), a precursor of tetrahydrofolate. Converts 4-amino-4-deoxychorismate into 4-aminobenzoate (PABA) and pyruvate.</text>
</comment>
<dbReference type="InterPro" id="IPR018300">
    <property type="entry name" value="Aminotrans_IV_CS"/>
</dbReference>
<evidence type="ECO:0000256" key="6">
    <source>
        <dbReference type="ARBA" id="ARBA00023239"/>
    </source>
</evidence>
<accession>A0A0F5VGH0</accession>
<name>A0A0F5VGH0_9GAMM</name>
<evidence type="ECO:0000256" key="14">
    <source>
        <dbReference type="RuleBase" id="RU004516"/>
    </source>
</evidence>
<dbReference type="PATRIC" id="fig|265726.11.peg.7"/>
<evidence type="ECO:0000256" key="13">
    <source>
        <dbReference type="RuleBase" id="RU004106"/>
    </source>
</evidence>
<dbReference type="PANTHER" id="PTHR42743">
    <property type="entry name" value="AMINO-ACID AMINOTRANSFERASE"/>
    <property type="match status" value="1"/>
</dbReference>
<evidence type="ECO:0000256" key="7">
    <source>
        <dbReference type="ARBA" id="ARBA00035633"/>
    </source>
</evidence>
<dbReference type="GO" id="GO:0005829">
    <property type="term" value="C:cytosol"/>
    <property type="evidence" value="ECO:0007669"/>
    <property type="project" value="TreeGrafter"/>
</dbReference>
<organism evidence="15 16">
    <name type="scientific">Photobacterium halotolerans</name>
    <dbReference type="NCBI Taxonomy" id="265726"/>
    <lineage>
        <taxon>Bacteria</taxon>
        <taxon>Pseudomonadati</taxon>
        <taxon>Pseudomonadota</taxon>
        <taxon>Gammaproteobacteria</taxon>
        <taxon>Vibrionales</taxon>
        <taxon>Vibrionaceae</taxon>
        <taxon>Photobacterium</taxon>
    </lineage>
</organism>
<dbReference type="FunFam" id="3.20.10.10:FF:000002">
    <property type="entry name" value="D-alanine aminotransferase"/>
    <property type="match status" value="1"/>
</dbReference>
<dbReference type="Gene3D" id="3.30.470.10">
    <property type="match status" value="1"/>
</dbReference>
<dbReference type="InterPro" id="IPR050571">
    <property type="entry name" value="Class-IV_PLP-Dep_Aminotrnsfr"/>
</dbReference>
<dbReference type="PANTHER" id="PTHR42743:SF2">
    <property type="entry name" value="AMINODEOXYCHORISMATE LYASE"/>
    <property type="match status" value="1"/>
</dbReference>
<evidence type="ECO:0000256" key="8">
    <source>
        <dbReference type="ARBA" id="ARBA00035676"/>
    </source>
</evidence>
<sequence length="274" mass="30639">MVWISSAEKGYVEQDRIAADDRAFLYGDGCFTTVLIEHRKPRLWPQHLERLQTTLKRLGIDAPDWSPLTEKVMSLAWGYPEKGVVKIIISRGVGGRGYSPAGCHQTQVMISGFAWPSFYKRWQQEGVELGVCQQRLGLSPMLAGLKHLNRLEQVLLKQEIEENGWLDAVVLDANGHVAETSASNIFWRCGNTLYTPALDLAGVHGLMRAHVCEQASALGYCLEFVKSPLDTLLCADEVFITNALMALVPVTRIQTKTYTERSALKAITKRLYTC</sequence>
<dbReference type="InterPro" id="IPR043131">
    <property type="entry name" value="BCAT-like_N"/>
</dbReference>
<evidence type="ECO:0000256" key="1">
    <source>
        <dbReference type="ARBA" id="ARBA00001933"/>
    </source>
</evidence>
<dbReference type="RefSeq" id="WP_046218609.1">
    <property type="nucleotide sequence ID" value="NZ_JWYV01000001.1"/>
</dbReference>
<dbReference type="GO" id="GO:0008696">
    <property type="term" value="F:4-amino-4-deoxychorismate lyase activity"/>
    <property type="evidence" value="ECO:0007669"/>
    <property type="project" value="UniProtKB-UniRule"/>
</dbReference>
<dbReference type="EC" id="4.1.3.38" evidence="8 12"/>
<dbReference type="PROSITE" id="PS00770">
    <property type="entry name" value="AA_TRANSFER_CLASS_4"/>
    <property type="match status" value="1"/>
</dbReference>
<dbReference type="NCBIfam" id="TIGR03461">
    <property type="entry name" value="pabC_Proteo"/>
    <property type="match status" value="1"/>
</dbReference>
<gene>
    <name evidence="15" type="ORF">KY46_00035</name>
</gene>
<comment type="catalytic activity">
    <reaction evidence="9">
        <text>4-amino-4-deoxychorismate = 4-aminobenzoate + pyruvate + H(+)</text>
        <dbReference type="Rhea" id="RHEA:16201"/>
        <dbReference type="ChEBI" id="CHEBI:15361"/>
        <dbReference type="ChEBI" id="CHEBI:15378"/>
        <dbReference type="ChEBI" id="CHEBI:17836"/>
        <dbReference type="ChEBI" id="CHEBI:58406"/>
        <dbReference type="EC" id="4.1.3.38"/>
    </reaction>
</comment>
<dbReference type="InterPro" id="IPR017824">
    <property type="entry name" value="Aminodeoxychorismate_lyase_IV"/>
</dbReference>
<evidence type="ECO:0000313" key="15">
    <source>
        <dbReference type="EMBL" id="KKD01271.1"/>
    </source>
</evidence>
<reference evidence="15 16" key="1">
    <citation type="submission" date="2014-12" db="EMBL/GenBank/DDBJ databases">
        <title>Mercury Reductase activity and rhizosphere competence traits in the genome of root associated Photobacterium halotolerans MELD1.</title>
        <authorList>
            <person name="Mathew D.C."/>
            <person name="Huang C.-C."/>
        </authorList>
    </citation>
    <scope>NUCLEOTIDE SEQUENCE [LARGE SCALE GENOMIC DNA]</scope>
    <source>
        <strain evidence="15 16">MELD1</strain>
    </source>
</reference>
<dbReference type="STRING" id="265726.KY46_00035"/>
<comment type="pathway">
    <text evidence="7">Cofactor biosynthesis; tetrahydrofolate biosynthesis; 4-aminobenzoate from chorismate: step 2/2.</text>
</comment>
<dbReference type="InterPro" id="IPR036038">
    <property type="entry name" value="Aminotransferase-like"/>
</dbReference>
<dbReference type="GO" id="GO:0008153">
    <property type="term" value="P:4-aminobenzoate biosynthetic process"/>
    <property type="evidence" value="ECO:0007669"/>
    <property type="project" value="UniProtKB-UniRule"/>
</dbReference>
<evidence type="ECO:0000256" key="10">
    <source>
        <dbReference type="ARBA" id="ARBA00054027"/>
    </source>
</evidence>
<comment type="cofactor">
    <cofactor evidence="1 14">
        <name>pyridoxal 5'-phosphate</name>
        <dbReference type="ChEBI" id="CHEBI:597326"/>
    </cofactor>
</comment>
<keyword evidence="16" id="KW-1185">Reference proteome</keyword>
<evidence type="ECO:0000256" key="9">
    <source>
        <dbReference type="ARBA" id="ARBA00049529"/>
    </source>
</evidence>
<dbReference type="CDD" id="cd01559">
    <property type="entry name" value="ADCL_like"/>
    <property type="match status" value="1"/>
</dbReference>
<keyword evidence="4 14" id="KW-0663">Pyridoxal phosphate</keyword>
<dbReference type="GO" id="GO:0046656">
    <property type="term" value="P:folic acid biosynthetic process"/>
    <property type="evidence" value="ECO:0007669"/>
    <property type="project" value="UniProtKB-KW"/>
</dbReference>
<comment type="subunit">
    <text evidence="3">Homodimer.</text>
</comment>